<accession>A0A7S8HAW3</accession>
<protein>
    <submittedName>
        <fullName evidence="3">DNA-packaging protein</fullName>
    </submittedName>
</protein>
<dbReference type="RefSeq" id="WP_213163227.1">
    <property type="nucleotide sequence ID" value="NZ_CP058214.1"/>
</dbReference>
<evidence type="ECO:0000256" key="1">
    <source>
        <dbReference type="ARBA" id="ARBA00022612"/>
    </source>
</evidence>
<feature type="domain" description="Terminase large subunit gp17-like C-terminal" evidence="2">
    <location>
        <begin position="283"/>
        <end position="429"/>
    </location>
</feature>
<evidence type="ECO:0000313" key="3">
    <source>
        <dbReference type="EMBL" id="QPC42000.1"/>
    </source>
</evidence>
<dbReference type="Proteomes" id="UP000593594">
    <property type="component" value="Chromosome"/>
</dbReference>
<gene>
    <name evidence="3" type="ORF">HW532_04290</name>
</gene>
<dbReference type="Gene3D" id="3.30.420.240">
    <property type="match status" value="1"/>
</dbReference>
<evidence type="ECO:0000259" key="2">
    <source>
        <dbReference type="Pfam" id="PF17289"/>
    </source>
</evidence>
<dbReference type="InterPro" id="IPR027417">
    <property type="entry name" value="P-loop_NTPase"/>
</dbReference>
<dbReference type="KEGG" id="kmn:HW532_04290"/>
<keyword evidence="4" id="KW-1185">Reference proteome</keyword>
<organism evidence="3 4">
    <name type="scientific">Kaustia mangrovi</name>
    <dbReference type="NCBI Taxonomy" id="2593653"/>
    <lineage>
        <taxon>Bacteria</taxon>
        <taxon>Pseudomonadati</taxon>
        <taxon>Pseudomonadota</taxon>
        <taxon>Alphaproteobacteria</taxon>
        <taxon>Hyphomicrobiales</taxon>
        <taxon>Parvibaculaceae</taxon>
        <taxon>Kaustia</taxon>
    </lineage>
</organism>
<proteinExistence type="predicted"/>
<dbReference type="Pfam" id="PF03237">
    <property type="entry name" value="Terminase_6N"/>
    <property type="match status" value="1"/>
</dbReference>
<keyword evidence="1" id="KW-1188">Viral release from host cell</keyword>
<name>A0A7S8HAW3_9HYPH</name>
<reference evidence="3 4" key="1">
    <citation type="submission" date="2020-06" db="EMBL/GenBank/DDBJ databases">
        <title>Genome sequence of 2 isolates from Red Sea Mangroves.</title>
        <authorList>
            <person name="Sefrji F."/>
            <person name="Michoud G."/>
            <person name="Merlino G."/>
            <person name="Daffonchio D."/>
        </authorList>
    </citation>
    <scope>NUCLEOTIDE SEQUENCE [LARGE SCALE GENOMIC DNA]</scope>
    <source>
        <strain evidence="3 4">R1DC25</strain>
    </source>
</reference>
<dbReference type="EMBL" id="CP058214">
    <property type="protein sequence ID" value="QPC42000.1"/>
    <property type="molecule type" value="Genomic_DNA"/>
</dbReference>
<dbReference type="InterPro" id="IPR035421">
    <property type="entry name" value="Terminase_6C"/>
</dbReference>
<dbReference type="Gene3D" id="3.40.50.300">
    <property type="entry name" value="P-loop containing nucleotide triphosphate hydrolases"/>
    <property type="match status" value="1"/>
</dbReference>
<sequence>MRLRSALRNCPSRTRLETFAATLDADDIALMERDWALWGRLDQLPPDIRGGMAGWTVWVLLGGRGAGKTRAGAEWIRAQALGIAPMAEVPASRIALVGQTMGDARSVMVEGVSGLLAVHGDGERPLFEPSRRQLTWPNGCIAQLFSAEEPDALRGPQFDVAWCDELAKWRNGDAAWDMLQFALRLGHRPRQVVTTTPRAVPLLKRLMAQERTVVSRASTRDNKHNLAPGFLEAVVARYEGTRLGRQELDGELIEDDPHALFRRDAIEGARISRAPELARIVVAVDPPVTSGEGANACGIVCAGRGLDGRAYVLADGTVERASPMRWARAAVALYRAFCADRLVAEVNQGGDLVAAVMHEADPGIPVRCVRASRGKRVRAEPVAALYEQGRVSHAGTFPELEDEMCAFDSILAARGRSPDRVDALVWALTELMLSRTHGAPKVRTL</sequence>
<dbReference type="AlphaFoldDB" id="A0A7S8HAW3"/>
<evidence type="ECO:0000313" key="4">
    <source>
        <dbReference type="Proteomes" id="UP000593594"/>
    </source>
</evidence>
<dbReference type="Pfam" id="PF17289">
    <property type="entry name" value="Terminase_6C"/>
    <property type="match status" value="1"/>
</dbReference>